<gene>
    <name evidence="1" type="ORF">QJ522_00300</name>
</gene>
<evidence type="ECO:0008006" key="3">
    <source>
        <dbReference type="Google" id="ProtNLM"/>
    </source>
</evidence>
<organism evidence="1 2">
    <name type="scientific">Anaerobaca lacustris</name>
    <dbReference type="NCBI Taxonomy" id="3044600"/>
    <lineage>
        <taxon>Bacteria</taxon>
        <taxon>Pseudomonadati</taxon>
        <taxon>Planctomycetota</taxon>
        <taxon>Phycisphaerae</taxon>
        <taxon>Sedimentisphaerales</taxon>
        <taxon>Anaerobacaceae</taxon>
        <taxon>Anaerobaca</taxon>
    </lineage>
</organism>
<name>A0AAW6TQJ4_9BACT</name>
<keyword evidence="2" id="KW-1185">Reference proteome</keyword>
<dbReference type="Proteomes" id="UP001431776">
    <property type="component" value="Unassembled WGS sequence"/>
</dbReference>
<dbReference type="AlphaFoldDB" id="A0AAW6TQJ4"/>
<accession>A0AAW6TQJ4</accession>
<proteinExistence type="predicted"/>
<reference evidence="1" key="1">
    <citation type="submission" date="2023-05" db="EMBL/GenBank/DDBJ databases">
        <title>Anaerotaeda fermentans gen. nov., sp. nov., a novel anaerobic planctomycete of the new family within the order Sedimentisphaerales isolated from Taman Peninsula, Russia.</title>
        <authorList>
            <person name="Khomyakova M.A."/>
            <person name="Merkel A.Y."/>
            <person name="Slobodkin A.I."/>
        </authorList>
    </citation>
    <scope>NUCLEOTIDE SEQUENCE</scope>
    <source>
        <strain evidence="1">M17dextr</strain>
    </source>
</reference>
<protein>
    <recommendedName>
        <fullName evidence="3">DUF4292 domain-containing protein</fullName>
    </recommendedName>
</protein>
<evidence type="ECO:0000313" key="1">
    <source>
        <dbReference type="EMBL" id="MDI6447467.1"/>
    </source>
</evidence>
<dbReference type="EMBL" id="JASCXX010000001">
    <property type="protein sequence ID" value="MDI6447467.1"/>
    <property type="molecule type" value="Genomic_DNA"/>
</dbReference>
<comment type="caution">
    <text evidence="1">The sequence shown here is derived from an EMBL/GenBank/DDBJ whole genome shotgun (WGS) entry which is preliminary data.</text>
</comment>
<dbReference type="RefSeq" id="WP_349242877.1">
    <property type="nucleotide sequence ID" value="NZ_JASCXX010000001.1"/>
</dbReference>
<sequence length="275" mass="30133">MLVGLTVLTLIGCGRQVARDPQTDRGAETLAVGPDREALARSVPPDYVVGILDGSGGISAWVQNKRLHAVGVVKLYRPDDSFYLTQHDFEVYPWSNAIRISANEPRGKLVWEMVAGQFEILEGSPAMDVSPLYGAYAGYADAFLQIVTAPVRLLDSGNQLYRQPAPFRMGGPWYERIEVKFAPGTVAVEGAGGGDRRMSQPYWTDGVFYLNRTSALVDLIWLGNAATQEYLAVRGYDYSDAKTAGVRVPSKVEIFRAGSDGTIRDRLAQIDIKGR</sequence>
<evidence type="ECO:0000313" key="2">
    <source>
        <dbReference type="Proteomes" id="UP001431776"/>
    </source>
</evidence>